<keyword evidence="3" id="KW-1185">Reference proteome</keyword>
<organism evidence="1">
    <name type="scientific">Physcomitrium patens</name>
    <name type="common">Spreading-leaved earth moss</name>
    <name type="synonym">Physcomitrella patens</name>
    <dbReference type="NCBI Taxonomy" id="3218"/>
    <lineage>
        <taxon>Eukaryota</taxon>
        <taxon>Viridiplantae</taxon>
        <taxon>Streptophyta</taxon>
        <taxon>Embryophyta</taxon>
        <taxon>Bryophyta</taxon>
        <taxon>Bryophytina</taxon>
        <taxon>Bryopsida</taxon>
        <taxon>Funariidae</taxon>
        <taxon>Funariales</taxon>
        <taxon>Funariaceae</taxon>
        <taxon>Physcomitrium</taxon>
    </lineage>
</organism>
<name>A0A2K1J094_PHYPA</name>
<dbReference type="EnsemblPlants" id="Pp3c18_7328V3.1">
    <property type="protein sequence ID" value="Pp3c18_7328V3.1"/>
    <property type="gene ID" value="Pp3c18_7328"/>
</dbReference>
<dbReference type="Proteomes" id="UP000006727">
    <property type="component" value="Chromosome 18"/>
</dbReference>
<evidence type="ECO:0000313" key="3">
    <source>
        <dbReference type="Proteomes" id="UP000006727"/>
    </source>
</evidence>
<protein>
    <submittedName>
        <fullName evidence="1 2">Uncharacterized protein</fullName>
    </submittedName>
</protein>
<reference evidence="1 3" key="1">
    <citation type="journal article" date="2008" name="Science">
        <title>The Physcomitrella genome reveals evolutionary insights into the conquest of land by plants.</title>
        <authorList>
            <person name="Rensing S."/>
            <person name="Lang D."/>
            <person name="Zimmer A."/>
            <person name="Terry A."/>
            <person name="Salamov A."/>
            <person name="Shapiro H."/>
            <person name="Nishiyama T."/>
            <person name="Perroud P.-F."/>
            <person name="Lindquist E."/>
            <person name="Kamisugi Y."/>
            <person name="Tanahashi T."/>
            <person name="Sakakibara K."/>
            <person name="Fujita T."/>
            <person name="Oishi K."/>
            <person name="Shin-I T."/>
            <person name="Kuroki Y."/>
            <person name="Toyoda A."/>
            <person name="Suzuki Y."/>
            <person name="Hashimoto A."/>
            <person name="Yamaguchi K."/>
            <person name="Sugano A."/>
            <person name="Kohara Y."/>
            <person name="Fujiyama A."/>
            <person name="Anterola A."/>
            <person name="Aoki S."/>
            <person name="Ashton N."/>
            <person name="Barbazuk W.B."/>
            <person name="Barker E."/>
            <person name="Bennetzen J."/>
            <person name="Bezanilla M."/>
            <person name="Blankenship R."/>
            <person name="Cho S.H."/>
            <person name="Dutcher S."/>
            <person name="Estelle M."/>
            <person name="Fawcett J.A."/>
            <person name="Gundlach H."/>
            <person name="Hanada K."/>
            <person name="Heyl A."/>
            <person name="Hicks K.A."/>
            <person name="Hugh J."/>
            <person name="Lohr M."/>
            <person name="Mayer K."/>
            <person name="Melkozernov A."/>
            <person name="Murata T."/>
            <person name="Nelson D."/>
            <person name="Pils B."/>
            <person name="Prigge M."/>
            <person name="Reiss B."/>
            <person name="Renner T."/>
            <person name="Rombauts S."/>
            <person name="Rushton P."/>
            <person name="Sanderfoot A."/>
            <person name="Schween G."/>
            <person name="Shiu S.-H."/>
            <person name="Stueber K."/>
            <person name="Theodoulou F.L."/>
            <person name="Tu H."/>
            <person name="Van de Peer Y."/>
            <person name="Verrier P.J."/>
            <person name="Waters E."/>
            <person name="Wood A."/>
            <person name="Yang L."/>
            <person name="Cove D."/>
            <person name="Cuming A."/>
            <person name="Hasebe M."/>
            <person name="Lucas S."/>
            <person name="Mishler D.B."/>
            <person name="Reski R."/>
            <person name="Grigoriev I."/>
            <person name="Quatrano R.S."/>
            <person name="Boore J.L."/>
        </authorList>
    </citation>
    <scope>NUCLEOTIDE SEQUENCE [LARGE SCALE GENOMIC DNA]</scope>
    <source>
        <strain evidence="2 3">cv. Gransden 2004</strain>
    </source>
</reference>
<dbReference type="PaxDb" id="3218-PP1S299_23V6.1"/>
<evidence type="ECO:0000313" key="1">
    <source>
        <dbReference type="EMBL" id="PNR34941.1"/>
    </source>
</evidence>
<gene>
    <name evidence="1" type="ORF">PHYPA_022840</name>
</gene>
<dbReference type="Gramene" id="Pp3c18_7328V3.1">
    <property type="protein sequence ID" value="Pp3c18_7328V3.1"/>
    <property type="gene ID" value="Pp3c18_7328"/>
</dbReference>
<accession>A0A2K1J094</accession>
<dbReference type="AlphaFoldDB" id="A0A2K1J094"/>
<sequence>MKHIFFAVHRSAKGHEDSNACKNVVRRGFSDTFVCTRPTLPAVKLYLIKGGLRRLGGPPNCTSYK</sequence>
<dbReference type="InParanoid" id="A0A2K1J094"/>
<proteinExistence type="predicted"/>
<dbReference type="EMBL" id="ABEU02000018">
    <property type="protein sequence ID" value="PNR34941.1"/>
    <property type="molecule type" value="Genomic_DNA"/>
</dbReference>
<reference evidence="1 3" key="2">
    <citation type="journal article" date="2018" name="Plant J.">
        <title>The Physcomitrella patens chromosome-scale assembly reveals moss genome structure and evolution.</title>
        <authorList>
            <person name="Lang D."/>
            <person name="Ullrich K.K."/>
            <person name="Murat F."/>
            <person name="Fuchs J."/>
            <person name="Jenkins J."/>
            <person name="Haas F.B."/>
            <person name="Piednoel M."/>
            <person name="Gundlach H."/>
            <person name="Van Bel M."/>
            <person name="Meyberg R."/>
            <person name="Vives C."/>
            <person name="Morata J."/>
            <person name="Symeonidi A."/>
            <person name="Hiss M."/>
            <person name="Muchero W."/>
            <person name="Kamisugi Y."/>
            <person name="Saleh O."/>
            <person name="Blanc G."/>
            <person name="Decker E.L."/>
            <person name="van Gessel N."/>
            <person name="Grimwood J."/>
            <person name="Hayes R.D."/>
            <person name="Graham S.W."/>
            <person name="Gunter L.E."/>
            <person name="McDaniel S.F."/>
            <person name="Hoernstein S.N.W."/>
            <person name="Larsson A."/>
            <person name="Li F.W."/>
            <person name="Perroud P.F."/>
            <person name="Phillips J."/>
            <person name="Ranjan P."/>
            <person name="Rokshar D.S."/>
            <person name="Rothfels C.J."/>
            <person name="Schneider L."/>
            <person name="Shu S."/>
            <person name="Stevenson D.W."/>
            <person name="Thummler F."/>
            <person name="Tillich M."/>
            <person name="Villarreal Aguilar J.C."/>
            <person name="Widiez T."/>
            <person name="Wong G.K."/>
            <person name="Wymore A."/>
            <person name="Zhang Y."/>
            <person name="Zimmer A.D."/>
            <person name="Quatrano R.S."/>
            <person name="Mayer K.F.X."/>
            <person name="Goodstein D."/>
            <person name="Casacuberta J.M."/>
            <person name="Vandepoele K."/>
            <person name="Reski R."/>
            <person name="Cuming A.C."/>
            <person name="Tuskan G.A."/>
            <person name="Maumus F."/>
            <person name="Salse J."/>
            <person name="Schmutz J."/>
            <person name="Rensing S.A."/>
        </authorList>
    </citation>
    <scope>NUCLEOTIDE SEQUENCE [LARGE SCALE GENOMIC DNA]</scope>
    <source>
        <strain evidence="2 3">cv. Gransden 2004</strain>
    </source>
</reference>
<evidence type="ECO:0000313" key="2">
    <source>
        <dbReference type="EnsemblPlants" id="Pp3c18_7328V3.1"/>
    </source>
</evidence>
<reference evidence="2" key="3">
    <citation type="submission" date="2020-12" db="UniProtKB">
        <authorList>
            <consortium name="EnsemblPlants"/>
        </authorList>
    </citation>
    <scope>IDENTIFICATION</scope>
</reference>